<evidence type="ECO:0000256" key="5">
    <source>
        <dbReference type="ARBA" id="ARBA00022801"/>
    </source>
</evidence>
<dbReference type="GO" id="GO:0035485">
    <property type="term" value="F:adenine/guanine mispair binding"/>
    <property type="evidence" value="ECO:0007669"/>
    <property type="project" value="TreeGrafter"/>
</dbReference>
<keyword evidence="6" id="KW-0408">Iron</keyword>
<feature type="domain" description="HhH-GPD" evidence="10">
    <location>
        <begin position="61"/>
        <end position="209"/>
    </location>
</feature>
<dbReference type="GO" id="GO:0006284">
    <property type="term" value="P:base-excision repair"/>
    <property type="evidence" value="ECO:0007669"/>
    <property type="project" value="InterPro"/>
</dbReference>
<sequence length="291" mass="33026">MDQDQALAERELLLSIERDGLSPESISLFQDLILLFYRSSGRDLPWRRTTDPYHILVSEIMLQQTQVDRVIPKYDEFLGAFPTIDALADAGPSQILPVWKGLGYNRRALSLQKTAMTIRDEYSSNVPADPGILATFPGIGDATAAAICAYAFNMPVVYVETNIRRIILHYFFRHMDGVKDVDIIPYISATLYTGSPRDWYNALMDYGSHLKLRLADPNRRSAHYSRQSRFAGSDREMRGKILSHLMNQEEITADAMASFIGSDRRRVQKICADLCREGFLREEGGSYSIEK</sequence>
<keyword evidence="8" id="KW-0234">DNA repair</keyword>
<reference evidence="11" key="1">
    <citation type="submission" date="2014-12" db="EMBL/GenBank/DDBJ databases">
        <authorList>
            <person name="Huang H.-H."/>
            <person name="Chen S.-C."/>
            <person name="Lai M.-C."/>
        </authorList>
    </citation>
    <scope>NUCLEOTIDE SEQUENCE</scope>
    <source>
        <strain evidence="11">K1F9705b</strain>
    </source>
</reference>
<evidence type="ECO:0000256" key="1">
    <source>
        <dbReference type="ARBA" id="ARBA00001966"/>
    </source>
</evidence>
<dbReference type="Gene3D" id="1.10.340.30">
    <property type="entry name" value="Hypothetical protein, domain 2"/>
    <property type="match status" value="1"/>
</dbReference>
<dbReference type="GO" id="GO:0006298">
    <property type="term" value="P:mismatch repair"/>
    <property type="evidence" value="ECO:0007669"/>
    <property type="project" value="TreeGrafter"/>
</dbReference>
<dbReference type="EMBL" id="JWHL01000001">
    <property type="protein sequence ID" value="MBR1368211.1"/>
    <property type="molecule type" value="Genomic_DNA"/>
</dbReference>
<evidence type="ECO:0000313" key="11">
    <source>
        <dbReference type="EMBL" id="MBR1368211.1"/>
    </source>
</evidence>
<dbReference type="InterPro" id="IPR011257">
    <property type="entry name" value="DNA_glycosylase"/>
</dbReference>
<dbReference type="GO" id="GO:0034039">
    <property type="term" value="F:8-oxo-7,8-dihydroguanine DNA N-glycosylase activity"/>
    <property type="evidence" value="ECO:0007669"/>
    <property type="project" value="TreeGrafter"/>
</dbReference>
<keyword evidence="11" id="KW-0540">Nuclease</keyword>
<evidence type="ECO:0000313" key="12">
    <source>
        <dbReference type="Proteomes" id="UP000730161"/>
    </source>
</evidence>
<dbReference type="GO" id="GO:0032357">
    <property type="term" value="F:oxidized purine DNA binding"/>
    <property type="evidence" value="ECO:0007669"/>
    <property type="project" value="TreeGrafter"/>
</dbReference>
<proteinExistence type="inferred from homology"/>
<dbReference type="InterPro" id="IPR023170">
    <property type="entry name" value="HhH_base_excis_C"/>
</dbReference>
<name>A0A8J7W5S9_9EURY</name>
<accession>A0A8J7W5S9</accession>
<protein>
    <submittedName>
        <fullName evidence="11">Endonuclease III</fullName>
    </submittedName>
</protein>
<keyword evidence="5" id="KW-0378">Hydrolase</keyword>
<keyword evidence="7" id="KW-0411">Iron-sulfur</keyword>
<dbReference type="Gene3D" id="1.10.1670.10">
    <property type="entry name" value="Helix-hairpin-Helix base-excision DNA repair enzymes (C-terminal)"/>
    <property type="match status" value="1"/>
</dbReference>
<evidence type="ECO:0000256" key="3">
    <source>
        <dbReference type="ARBA" id="ARBA00022723"/>
    </source>
</evidence>
<keyword evidence="4" id="KW-0227">DNA damage</keyword>
<comment type="caution">
    <text evidence="11">The sequence shown here is derived from an EMBL/GenBank/DDBJ whole genome shotgun (WGS) entry which is preliminary data.</text>
</comment>
<evidence type="ECO:0000259" key="10">
    <source>
        <dbReference type="SMART" id="SM00478"/>
    </source>
</evidence>
<evidence type="ECO:0000256" key="6">
    <source>
        <dbReference type="ARBA" id="ARBA00023004"/>
    </source>
</evidence>
<gene>
    <name evidence="11" type="ORF">RJ53_01355</name>
</gene>
<dbReference type="GO" id="GO:0000701">
    <property type="term" value="F:purine-specific mismatch base pair DNA N-glycosylase activity"/>
    <property type="evidence" value="ECO:0007669"/>
    <property type="project" value="TreeGrafter"/>
</dbReference>
<evidence type="ECO:0000256" key="7">
    <source>
        <dbReference type="ARBA" id="ARBA00023014"/>
    </source>
</evidence>
<evidence type="ECO:0000256" key="2">
    <source>
        <dbReference type="ARBA" id="ARBA00008343"/>
    </source>
</evidence>
<evidence type="ECO:0000256" key="9">
    <source>
        <dbReference type="ARBA" id="ARBA00023295"/>
    </source>
</evidence>
<keyword evidence="9" id="KW-0326">Glycosidase</keyword>
<keyword evidence="12" id="KW-1185">Reference proteome</keyword>
<keyword evidence="3" id="KW-0479">Metal-binding</keyword>
<comment type="cofactor">
    <cofactor evidence="1">
        <name>[4Fe-4S] cluster</name>
        <dbReference type="ChEBI" id="CHEBI:49883"/>
    </cofactor>
</comment>
<dbReference type="InterPro" id="IPR003265">
    <property type="entry name" value="HhH-GPD_domain"/>
</dbReference>
<dbReference type="GO" id="GO:0051536">
    <property type="term" value="F:iron-sulfur cluster binding"/>
    <property type="evidence" value="ECO:0007669"/>
    <property type="project" value="UniProtKB-KW"/>
</dbReference>
<comment type="similarity">
    <text evidence="2">Belongs to the Nth/MutY family.</text>
</comment>
<organism evidence="11 12">
    <name type="scientific">Methanocalculus chunghsingensis</name>
    <dbReference type="NCBI Taxonomy" id="156457"/>
    <lineage>
        <taxon>Archaea</taxon>
        <taxon>Methanobacteriati</taxon>
        <taxon>Methanobacteriota</taxon>
        <taxon>Stenosarchaea group</taxon>
        <taxon>Methanomicrobia</taxon>
        <taxon>Methanomicrobiales</taxon>
        <taxon>Methanocalculaceae</taxon>
        <taxon>Methanocalculus</taxon>
    </lineage>
</organism>
<dbReference type="PANTHER" id="PTHR42944:SF1">
    <property type="entry name" value="ADENINE DNA GLYCOSYLASE"/>
    <property type="match status" value="1"/>
</dbReference>
<keyword evidence="11" id="KW-0255">Endonuclease</keyword>
<dbReference type="PANTHER" id="PTHR42944">
    <property type="entry name" value="ADENINE DNA GLYCOSYLASE"/>
    <property type="match status" value="1"/>
</dbReference>
<evidence type="ECO:0000256" key="8">
    <source>
        <dbReference type="ARBA" id="ARBA00023204"/>
    </source>
</evidence>
<dbReference type="AlphaFoldDB" id="A0A8J7W5S9"/>
<dbReference type="SMART" id="SM00478">
    <property type="entry name" value="ENDO3c"/>
    <property type="match status" value="1"/>
</dbReference>
<dbReference type="Pfam" id="PF00730">
    <property type="entry name" value="HhH-GPD"/>
    <property type="match status" value="1"/>
</dbReference>
<dbReference type="Proteomes" id="UP000730161">
    <property type="component" value="Unassembled WGS sequence"/>
</dbReference>
<dbReference type="InterPro" id="IPR044298">
    <property type="entry name" value="MIG/MutY"/>
</dbReference>
<dbReference type="CDD" id="cd00056">
    <property type="entry name" value="ENDO3c"/>
    <property type="match status" value="1"/>
</dbReference>
<evidence type="ECO:0000256" key="4">
    <source>
        <dbReference type="ARBA" id="ARBA00022763"/>
    </source>
</evidence>
<dbReference type="GO" id="GO:0004519">
    <property type="term" value="F:endonuclease activity"/>
    <property type="evidence" value="ECO:0007669"/>
    <property type="project" value="UniProtKB-KW"/>
</dbReference>
<dbReference type="GO" id="GO:0046872">
    <property type="term" value="F:metal ion binding"/>
    <property type="evidence" value="ECO:0007669"/>
    <property type="project" value="UniProtKB-KW"/>
</dbReference>
<dbReference type="SUPFAM" id="SSF48150">
    <property type="entry name" value="DNA-glycosylase"/>
    <property type="match status" value="1"/>
</dbReference>